<gene>
    <name evidence="13" type="ORF">B1B_02620</name>
</gene>
<evidence type="ECO:0000256" key="8">
    <source>
        <dbReference type="ARBA" id="ARBA00022989"/>
    </source>
</evidence>
<dbReference type="InterPro" id="IPR003824">
    <property type="entry name" value="UppP"/>
</dbReference>
<feature type="transmembrane region" description="Helical" evidence="12">
    <location>
        <begin position="108"/>
        <end position="126"/>
    </location>
</feature>
<sequence>LRWSDALVIGIWQCLAFIPGLSRSGATMVGGLRRGLNHAQAARFSFLLGAPVITGAAVLEIPKLLHAHGAHHAPLGLMLLAGIVAGLAALFSAWFLMRYFRRHEQAALNPFAWYCIGFGALALLLLRA</sequence>
<feature type="transmembrane region" description="Helical" evidence="12">
    <location>
        <begin position="73"/>
        <end position="96"/>
    </location>
</feature>
<evidence type="ECO:0000256" key="12">
    <source>
        <dbReference type="SAM" id="Phobius"/>
    </source>
</evidence>
<accession>T1CWU8</accession>
<dbReference type="AlphaFoldDB" id="T1CWU8"/>
<evidence type="ECO:0000256" key="6">
    <source>
        <dbReference type="ARBA" id="ARBA00022692"/>
    </source>
</evidence>
<dbReference type="EMBL" id="AUZY01001568">
    <property type="protein sequence ID" value="EQD74525.1"/>
    <property type="molecule type" value="Genomic_DNA"/>
</dbReference>
<evidence type="ECO:0000256" key="10">
    <source>
        <dbReference type="ARBA" id="ARBA00032707"/>
    </source>
</evidence>
<evidence type="ECO:0000256" key="4">
    <source>
        <dbReference type="ARBA" id="ARBA00021581"/>
    </source>
</evidence>
<protein>
    <recommendedName>
        <fullName evidence="4">Undecaprenyl-diphosphatase</fullName>
        <ecNumber evidence="3">3.6.1.27</ecNumber>
    </recommendedName>
    <alternativeName>
        <fullName evidence="10">Undecaprenyl pyrophosphate phosphatase</fullName>
    </alternativeName>
</protein>
<keyword evidence="8 12" id="KW-1133">Transmembrane helix</keyword>
<dbReference type="PANTHER" id="PTHR30622:SF4">
    <property type="entry name" value="UNDECAPRENYL-DIPHOSPHATASE"/>
    <property type="match status" value="1"/>
</dbReference>
<evidence type="ECO:0000256" key="7">
    <source>
        <dbReference type="ARBA" id="ARBA00022801"/>
    </source>
</evidence>
<keyword evidence="6 12" id="KW-0812">Transmembrane</keyword>
<evidence type="ECO:0000256" key="1">
    <source>
        <dbReference type="ARBA" id="ARBA00004651"/>
    </source>
</evidence>
<dbReference type="GO" id="GO:0005886">
    <property type="term" value="C:plasma membrane"/>
    <property type="evidence" value="ECO:0007669"/>
    <property type="project" value="UniProtKB-SubCell"/>
</dbReference>
<comment type="caution">
    <text evidence="13">The sequence shown here is derived from an EMBL/GenBank/DDBJ whole genome shotgun (WGS) entry which is preliminary data.</text>
</comment>
<evidence type="ECO:0000256" key="3">
    <source>
        <dbReference type="ARBA" id="ARBA00012374"/>
    </source>
</evidence>
<evidence type="ECO:0000256" key="9">
    <source>
        <dbReference type="ARBA" id="ARBA00023136"/>
    </source>
</evidence>
<evidence type="ECO:0000313" key="13">
    <source>
        <dbReference type="EMBL" id="EQD74525.1"/>
    </source>
</evidence>
<evidence type="ECO:0000256" key="2">
    <source>
        <dbReference type="ARBA" id="ARBA00010621"/>
    </source>
</evidence>
<evidence type="ECO:0000256" key="11">
    <source>
        <dbReference type="ARBA" id="ARBA00047594"/>
    </source>
</evidence>
<reference evidence="13" key="1">
    <citation type="submission" date="2013-08" db="EMBL/GenBank/DDBJ databases">
        <authorList>
            <person name="Mendez C."/>
            <person name="Richter M."/>
            <person name="Ferrer M."/>
            <person name="Sanchez J."/>
        </authorList>
    </citation>
    <scope>NUCLEOTIDE SEQUENCE</scope>
</reference>
<reference evidence="13" key="2">
    <citation type="journal article" date="2014" name="ISME J.">
        <title>Microbial stratification in low pH oxic and suboxic macroscopic growths along an acid mine drainage.</title>
        <authorList>
            <person name="Mendez-Garcia C."/>
            <person name="Mesa V."/>
            <person name="Sprenger R.R."/>
            <person name="Richter M."/>
            <person name="Diez M.S."/>
            <person name="Solano J."/>
            <person name="Bargiela R."/>
            <person name="Golyshina O.V."/>
            <person name="Manteca A."/>
            <person name="Ramos J.L."/>
            <person name="Gallego J.R."/>
            <person name="Llorente I."/>
            <person name="Martins Dos Santos V.A."/>
            <person name="Jensen O.N."/>
            <person name="Pelaez A.I."/>
            <person name="Sanchez J."/>
            <person name="Ferrer M."/>
        </authorList>
    </citation>
    <scope>NUCLEOTIDE SEQUENCE</scope>
</reference>
<dbReference type="Pfam" id="PF02673">
    <property type="entry name" value="BacA"/>
    <property type="match status" value="1"/>
</dbReference>
<keyword evidence="9 12" id="KW-0472">Membrane</keyword>
<name>T1CWU8_9ZZZZ</name>
<feature type="transmembrane region" description="Helical" evidence="12">
    <location>
        <begin position="41"/>
        <end position="61"/>
    </location>
</feature>
<comment type="subcellular location">
    <subcellularLocation>
        <location evidence="1">Cell membrane</location>
        <topology evidence="1">Multi-pass membrane protein</topology>
    </subcellularLocation>
</comment>
<dbReference type="EC" id="3.6.1.27" evidence="3"/>
<feature type="transmembrane region" description="Helical" evidence="12">
    <location>
        <begin position="6"/>
        <end position="29"/>
    </location>
</feature>
<evidence type="ECO:0000256" key="5">
    <source>
        <dbReference type="ARBA" id="ARBA00022475"/>
    </source>
</evidence>
<feature type="non-terminal residue" evidence="13">
    <location>
        <position position="1"/>
    </location>
</feature>
<keyword evidence="7" id="KW-0378">Hydrolase</keyword>
<comment type="similarity">
    <text evidence="2">Belongs to the UppP family.</text>
</comment>
<proteinExistence type="inferred from homology"/>
<organism evidence="13">
    <name type="scientific">mine drainage metagenome</name>
    <dbReference type="NCBI Taxonomy" id="410659"/>
    <lineage>
        <taxon>unclassified sequences</taxon>
        <taxon>metagenomes</taxon>
        <taxon>ecological metagenomes</taxon>
    </lineage>
</organism>
<keyword evidence="5" id="KW-1003">Cell membrane</keyword>
<dbReference type="PANTHER" id="PTHR30622">
    <property type="entry name" value="UNDECAPRENYL-DIPHOSPHATASE"/>
    <property type="match status" value="1"/>
</dbReference>
<dbReference type="GO" id="GO:0050380">
    <property type="term" value="F:undecaprenyl-diphosphatase activity"/>
    <property type="evidence" value="ECO:0007669"/>
    <property type="project" value="UniProtKB-EC"/>
</dbReference>
<comment type="catalytic activity">
    <reaction evidence="11">
        <text>di-trans,octa-cis-undecaprenyl diphosphate + H2O = di-trans,octa-cis-undecaprenyl phosphate + phosphate + H(+)</text>
        <dbReference type="Rhea" id="RHEA:28094"/>
        <dbReference type="ChEBI" id="CHEBI:15377"/>
        <dbReference type="ChEBI" id="CHEBI:15378"/>
        <dbReference type="ChEBI" id="CHEBI:43474"/>
        <dbReference type="ChEBI" id="CHEBI:58405"/>
        <dbReference type="ChEBI" id="CHEBI:60392"/>
        <dbReference type="EC" id="3.6.1.27"/>
    </reaction>
</comment>